<dbReference type="InterPro" id="IPR028978">
    <property type="entry name" value="Chorismate_lyase_/UTRA_dom_sf"/>
</dbReference>
<dbReference type="Pfam" id="PF07702">
    <property type="entry name" value="UTRA"/>
    <property type="match status" value="1"/>
</dbReference>
<dbReference type="Gene3D" id="3.40.1410.10">
    <property type="entry name" value="Chorismate lyase-like"/>
    <property type="match status" value="1"/>
</dbReference>
<protein>
    <submittedName>
        <fullName evidence="5">GntR family transcriptional regulator</fullName>
    </submittedName>
</protein>
<evidence type="ECO:0000259" key="4">
    <source>
        <dbReference type="PROSITE" id="PS50949"/>
    </source>
</evidence>
<dbReference type="SUPFAM" id="SSF46785">
    <property type="entry name" value="Winged helix' DNA-binding domain"/>
    <property type="match status" value="1"/>
</dbReference>
<evidence type="ECO:0000313" key="5">
    <source>
        <dbReference type="EMBL" id="BAJ23154.1"/>
    </source>
</evidence>
<gene>
    <name evidence="5" type="primary">orfE</name>
</gene>
<accession>E2RZP6</accession>
<feature type="domain" description="HTH gntR-type" evidence="4">
    <location>
        <begin position="53"/>
        <end position="123"/>
    </location>
</feature>
<dbReference type="SMART" id="SM00345">
    <property type="entry name" value="HTH_GNTR"/>
    <property type="match status" value="1"/>
</dbReference>
<dbReference type="InterPro" id="IPR000524">
    <property type="entry name" value="Tscrpt_reg_HTH_GntR"/>
</dbReference>
<dbReference type="PANTHER" id="PTHR44846">
    <property type="entry name" value="MANNOSYL-D-GLYCERATE TRANSPORT/METABOLISM SYSTEM REPRESSOR MNGR-RELATED"/>
    <property type="match status" value="1"/>
</dbReference>
<dbReference type="PANTHER" id="PTHR44846:SF1">
    <property type="entry name" value="MANNOSYL-D-GLYCERATE TRANSPORT_METABOLISM SYSTEM REPRESSOR MNGR-RELATED"/>
    <property type="match status" value="1"/>
</dbReference>
<dbReference type="InterPro" id="IPR036390">
    <property type="entry name" value="WH_DNA-bd_sf"/>
</dbReference>
<evidence type="ECO:0000256" key="2">
    <source>
        <dbReference type="ARBA" id="ARBA00023125"/>
    </source>
</evidence>
<evidence type="ECO:0000256" key="3">
    <source>
        <dbReference type="ARBA" id="ARBA00023163"/>
    </source>
</evidence>
<dbReference type="Pfam" id="PF00392">
    <property type="entry name" value="GntR"/>
    <property type="match status" value="1"/>
</dbReference>
<keyword evidence="1" id="KW-0805">Transcription regulation</keyword>
<dbReference type="SMART" id="SM00866">
    <property type="entry name" value="UTRA"/>
    <property type="match status" value="1"/>
</dbReference>
<name>E2RZP6_RHOER</name>
<sequence length="307" mass="33687">MVDRFFRSRRWRSANCKTSDDGFTRPRWIRRRRARLLFGQTEYPPCSGGCPMGAQTEEVRRRIVAEINSGALPPGSRLGSERELAEHYGVSRSSLRQVLAALEEAGVVRRAIGRSGGTFISHATVERDLSGVIGLPAYLASQGYVAGSRILSTQMTVPDRNARDALDLGEDEFVIDIRRIRLADGSPISLEHVQLPAGRFPGLLERPLGGSLYELMEQAYGLVPGAAEEQIEAVNATTTEASVLGTRVDAALLLITRTTRDQTGIPFEYSRDLFRADRTRISVTARGPAGRTEAKATVLEVRTDSES</sequence>
<dbReference type="InterPro" id="IPR036388">
    <property type="entry name" value="WH-like_DNA-bd_sf"/>
</dbReference>
<dbReference type="CDD" id="cd07377">
    <property type="entry name" value="WHTH_GntR"/>
    <property type="match status" value="1"/>
</dbReference>
<dbReference type="EMBL" id="AB573180">
    <property type="protein sequence ID" value="BAJ23154.1"/>
    <property type="molecule type" value="Genomic_DNA"/>
</dbReference>
<dbReference type="GO" id="GO:0045892">
    <property type="term" value="P:negative regulation of DNA-templated transcription"/>
    <property type="evidence" value="ECO:0007669"/>
    <property type="project" value="TreeGrafter"/>
</dbReference>
<evidence type="ECO:0000256" key="1">
    <source>
        <dbReference type="ARBA" id="ARBA00023015"/>
    </source>
</evidence>
<dbReference type="GO" id="GO:0003700">
    <property type="term" value="F:DNA-binding transcription factor activity"/>
    <property type="evidence" value="ECO:0007669"/>
    <property type="project" value="InterPro"/>
</dbReference>
<dbReference type="PROSITE" id="PS50949">
    <property type="entry name" value="HTH_GNTR"/>
    <property type="match status" value="1"/>
</dbReference>
<dbReference type="Gene3D" id="1.10.10.10">
    <property type="entry name" value="Winged helix-like DNA-binding domain superfamily/Winged helix DNA-binding domain"/>
    <property type="match status" value="1"/>
</dbReference>
<dbReference type="InterPro" id="IPR050679">
    <property type="entry name" value="Bact_HTH_transcr_reg"/>
</dbReference>
<reference evidence="5" key="1">
    <citation type="journal article" date="2011" name="Appl. Microbiol. Biotechnol.">
        <title>Genetic analysis around aminoalcohol dehydrogenase gene of Rhodococcus erythropolis MAK154: a putative GntR transcription factor in transcriptional regulation.</title>
        <authorList>
            <person name="Urano N."/>
            <person name="Kataoka M."/>
            <person name="Ishige T."/>
            <person name="Kita S."/>
            <person name="Sakamoto K."/>
            <person name="Shimizu S."/>
        </authorList>
    </citation>
    <scope>NUCLEOTIDE SEQUENCE</scope>
    <source>
        <strain evidence="5">MAK154</strain>
    </source>
</reference>
<keyword evidence="2" id="KW-0238">DNA-binding</keyword>
<dbReference type="SUPFAM" id="SSF64288">
    <property type="entry name" value="Chorismate lyase-like"/>
    <property type="match status" value="1"/>
</dbReference>
<keyword evidence="3" id="KW-0804">Transcription</keyword>
<dbReference type="GO" id="GO:0003677">
    <property type="term" value="F:DNA binding"/>
    <property type="evidence" value="ECO:0007669"/>
    <property type="project" value="UniProtKB-KW"/>
</dbReference>
<dbReference type="AlphaFoldDB" id="E2RZP6"/>
<dbReference type="InterPro" id="IPR011663">
    <property type="entry name" value="UTRA"/>
</dbReference>
<proteinExistence type="predicted"/>
<organism evidence="5">
    <name type="scientific">Rhodococcus erythropolis</name>
    <name type="common">Arthrobacter picolinophilus</name>
    <dbReference type="NCBI Taxonomy" id="1833"/>
    <lineage>
        <taxon>Bacteria</taxon>
        <taxon>Bacillati</taxon>
        <taxon>Actinomycetota</taxon>
        <taxon>Actinomycetes</taxon>
        <taxon>Mycobacteriales</taxon>
        <taxon>Nocardiaceae</taxon>
        <taxon>Rhodococcus</taxon>
        <taxon>Rhodococcus erythropolis group</taxon>
    </lineage>
</organism>
<dbReference type="PRINTS" id="PR00035">
    <property type="entry name" value="HTHGNTR"/>
</dbReference>